<dbReference type="EMBL" id="CP018477">
    <property type="protein sequence ID" value="ASV76401.1"/>
    <property type="molecule type" value="Genomic_DNA"/>
</dbReference>
<gene>
    <name evidence="2" type="ORF">THTE_3800</name>
</gene>
<organism evidence="2 3">
    <name type="scientific">Thermogutta terrifontis</name>
    <dbReference type="NCBI Taxonomy" id="1331910"/>
    <lineage>
        <taxon>Bacteria</taxon>
        <taxon>Pseudomonadati</taxon>
        <taxon>Planctomycetota</taxon>
        <taxon>Planctomycetia</taxon>
        <taxon>Pirellulales</taxon>
        <taxon>Thermoguttaceae</taxon>
        <taxon>Thermogutta</taxon>
    </lineage>
</organism>
<dbReference type="SUPFAM" id="SSF48239">
    <property type="entry name" value="Terpenoid cyclases/Protein prenyltransferases"/>
    <property type="match status" value="2"/>
</dbReference>
<dbReference type="InterPro" id="IPR050508">
    <property type="entry name" value="Methyltransf_Superfamily"/>
</dbReference>
<dbReference type="KEGG" id="ttf:THTE_3800"/>
<dbReference type="Gene3D" id="3.40.50.150">
    <property type="entry name" value="Vaccinia Virus protein VP39"/>
    <property type="match status" value="1"/>
</dbReference>
<evidence type="ECO:0000313" key="2">
    <source>
        <dbReference type="EMBL" id="ASV76401.1"/>
    </source>
</evidence>
<dbReference type="SUPFAM" id="SSF53335">
    <property type="entry name" value="S-adenosyl-L-methionine-dependent methyltransferases"/>
    <property type="match status" value="1"/>
</dbReference>
<name>A0A286RKB4_9BACT</name>
<evidence type="ECO:0000259" key="1">
    <source>
        <dbReference type="Pfam" id="PF08241"/>
    </source>
</evidence>
<proteinExistence type="predicted"/>
<dbReference type="Pfam" id="PF08241">
    <property type="entry name" value="Methyltransf_11"/>
    <property type="match status" value="1"/>
</dbReference>
<dbReference type="OrthoDB" id="278023at2"/>
<keyword evidence="3" id="KW-1185">Reference proteome</keyword>
<evidence type="ECO:0000313" key="3">
    <source>
        <dbReference type="Proteomes" id="UP000215086"/>
    </source>
</evidence>
<dbReference type="RefSeq" id="WP_095416195.1">
    <property type="nucleotide sequence ID" value="NZ_CP018477.1"/>
</dbReference>
<reference evidence="2 3" key="1">
    <citation type="journal article" name="Front. Microbiol.">
        <title>Sugar Metabolism of the First Thermophilic Planctomycete Thermogutta terrifontis: Comparative Genomic and Transcriptomic Approaches.</title>
        <authorList>
            <person name="Elcheninov A.G."/>
            <person name="Menzel P."/>
            <person name="Gudbergsdottir S.R."/>
            <person name="Slesarev A.I."/>
            <person name="Kadnikov V.V."/>
            <person name="Krogh A."/>
            <person name="Bonch-Osmolovskaya E.A."/>
            <person name="Peng X."/>
            <person name="Kublanov I.V."/>
        </authorList>
    </citation>
    <scope>NUCLEOTIDE SEQUENCE [LARGE SCALE GENOMIC DNA]</scope>
    <source>
        <strain evidence="2 3">R1</strain>
    </source>
</reference>
<dbReference type="InterPro" id="IPR029063">
    <property type="entry name" value="SAM-dependent_MTases_sf"/>
</dbReference>
<dbReference type="InterPro" id="IPR008930">
    <property type="entry name" value="Terpenoid_cyclase/PrenylTrfase"/>
</dbReference>
<dbReference type="GO" id="GO:0008757">
    <property type="term" value="F:S-adenosylmethionine-dependent methyltransferase activity"/>
    <property type="evidence" value="ECO:0007669"/>
    <property type="project" value="InterPro"/>
</dbReference>
<dbReference type="CDD" id="cd02440">
    <property type="entry name" value="AdoMet_MTases"/>
    <property type="match status" value="1"/>
</dbReference>
<protein>
    <submittedName>
        <fullName evidence="2">Biotin synthesis protein BioC</fullName>
    </submittedName>
</protein>
<sequence length="515" mass="57577">MANGESPETLPAAVEKPHRHTSWLGRLFGFLGGRAVTVATTLERLQHHCQQWADRGSAPHTVVTLAGLATETLMEYGQREAAWRTARWLEARQLADGSVSESRAPEAVFTVTAAALRAWLACLPELAQFESCAQKAAQFLRQWIGGEGRVVPPKTRSWNYEGADPFREPPDLTPLLRAGRRWPDTDWTTAALRGIDYWLTHGHRHSQPETTAALVRRAFLYLEWNRRQEALPLVETMDRLQLASGALPEREGQRVVHLSTVAQAALIWFRLYNQARGENAMRFLQRHLMPHGSLPATVNAGTNRDQEEDPLALKYYLDATLWRVRCFAHAKLREEVPLDASDPRLQKARSWAQGLPAGAFVADLGCGTGRYLRYLASWFPQLRWVGIDFLPEALERVPKGIKTVEGSLLRVPVPEAAFHGVLMVDTLADVLLPQQALLEVVRILRPGGRLLIIEPVAKGRLCPESPWAEPVTLQQVEKLLRETCQQTHAETFVVSGGTFSSRSYAAISATKMPRS</sequence>
<dbReference type="Proteomes" id="UP000215086">
    <property type="component" value="Chromosome"/>
</dbReference>
<feature type="domain" description="Methyltransferase type 11" evidence="1">
    <location>
        <begin position="363"/>
        <end position="452"/>
    </location>
</feature>
<accession>A0A286RKB4</accession>
<dbReference type="PANTHER" id="PTHR42912">
    <property type="entry name" value="METHYLTRANSFERASE"/>
    <property type="match status" value="1"/>
</dbReference>
<dbReference type="InterPro" id="IPR013216">
    <property type="entry name" value="Methyltransf_11"/>
</dbReference>
<dbReference type="AlphaFoldDB" id="A0A286RKB4"/>